<organism evidence="3 4">
    <name type="scientific">Methylobacterium brachythecii</name>
    <dbReference type="NCBI Taxonomy" id="1176177"/>
    <lineage>
        <taxon>Bacteria</taxon>
        <taxon>Pseudomonadati</taxon>
        <taxon>Pseudomonadota</taxon>
        <taxon>Alphaproteobacteria</taxon>
        <taxon>Hyphomicrobiales</taxon>
        <taxon>Methylobacteriaceae</taxon>
        <taxon>Methylobacterium</taxon>
    </lineage>
</organism>
<dbReference type="InterPro" id="IPR025359">
    <property type="entry name" value="SduA_C"/>
</dbReference>
<dbReference type="RefSeq" id="WP_183507668.1">
    <property type="nucleotide sequence ID" value="NZ_BSPG01000002.1"/>
</dbReference>
<dbReference type="AlphaFoldDB" id="A0A7W6ALW0"/>
<dbReference type="EMBL" id="JACIDN010000006">
    <property type="protein sequence ID" value="MBB3904134.1"/>
    <property type="molecule type" value="Genomic_DNA"/>
</dbReference>
<reference evidence="2" key="1">
    <citation type="journal article" date="2014" name="Int. J. Syst. Evol. Microbiol.">
        <title>Complete genome of a new Firmicutes species belonging to the dominant human colonic microbiota ('Ruminococcus bicirculans') reveals two chromosomes and a selective capacity to utilize plant glucans.</title>
        <authorList>
            <consortium name="NISC Comparative Sequencing Program"/>
            <person name="Wegmann U."/>
            <person name="Louis P."/>
            <person name="Goesmann A."/>
            <person name="Henrissat B."/>
            <person name="Duncan S.H."/>
            <person name="Flint H.J."/>
        </authorList>
    </citation>
    <scope>NUCLEOTIDE SEQUENCE</scope>
    <source>
        <strain evidence="2">NBRC 107710</strain>
    </source>
</reference>
<dbReference type="EMBL" id="BSPG01000002">
    <property type="protein sequence ID" value="GLS42876.1"/>
    <property type="molecule type" value="Genomic_DNA"/>
</dbReference>
<dbReference type="Pfam" id="PF14082">
    <property type="entry name" value="SduA_C"/>
    <property type="match status" value="1"/>
</dbReference>
<protein>
    <recommendedName>
        <fullName evidence="1">Shedu protein SduA C-terminal domain-containing protein</fullName>
    </recommendedName>
</protein>
<sequence>MTTDAEYIAHYQPDKLYTHPAPAGAYATIVGESEEIRIGEVAVTARCRIAVTAFHVKDRGDYGQFKIRKLLFHKTHGWREDGAVQVNQFQLAQMREFLAILSSLDLGEAQKTRVSLENLHVGALGALLSSAKGAELIDALAASPDLHVDIYAVGTKRSALREFEDLLRDPEIPEATWQAFFERNPWIFGHGLNYVFLDKVAPKLEASTTGSSFDRSGKRADGLMMTRAEVSQYVLVEIKRNATRLLQGRPYRSGCWSISDELAGAVAQVQKTVFEFVRHRFRDEGRNADGSFTGNFVHAVEPRSYLVVGTLDQVRDDPDQIASFELFRRNVRAPEILTFGELFHRARCIVENVSRQPAR</sequence>
<feature type="domain" description="Shedu protein SduA C-terminal" evidence="1">
    <location>
        <begin position="173"/>
        <end position="342"/>
    </location>
</feature>
<keyword evidence="5" id="KW-1185">Reference proteome</keyword>
<comment type="caution">
    <text evidence="3">The sequence shown here is derived from an EMBL/GenBank/DDBJ whole genome shotgun (WGS) entry which is preliminary data.</text>
</comment>
<evidence type="ECO:0000313" key="5">
    <source>
        <dbReference type="Proteomes" id="UP001156881"/>
    </source>
</evidence>
<reference evidence="3 4" key="3">
    <citation type="submission" date="2020-08" db="EMBL/GenBank/DDBJ databases">
        <title>Genomic Encyclopedia of Type Strains, Phase IV (KMG-IV): sequencing the most valuable type-strain genomes for metagenomic binning, comparative biology and taxonomic classification.</title>
        <authorList>
            <person name="Goeker M."/>
        </authorList>
    </citation>
    <scope>NUCLEOTIDE SEQUENCE [LARGE SCALE GENOMIC DNA]</scope>
    <source>
        <strain evidence="3 4">DSM 24105</strain>
    </source>
</reference>
<dbReference type="Proteomes" id="UP000517759">
    <property type="component" value="Unassembled WGS sequence"/>
</dbReference>
<evidence type="ECO:0000259" key="1">
    <source>
        <dbReference type="Pfam" id="PF14082"/>
    </source>
</evidence>
<dbReference type="Proteomes" id="UP001156881">
    <property type="component" value="Unassembled WGS sequence"/>
</dbReference>
<reference evidence="2" key="4">
    <citation type="submission" date="2023-01" db="EMBL/GenBank/DDBJ databases">
        <title>Draft genome sequence of Methylobacterium brachythecii strain NBRC 107710.</title>
        <authorList>
            <person name="Sun Q."/>
            <person name="Mori K."/>
        </authorList>
    </citation>
    <scope>NUCLEOTIDE SEQUENCE</scope>
    <source>
        <strain evidence="2">NBRC 107710</strain>
    </source>
</reference>
<reference evidence="5" key="2">
    <citation type="journal article" date="2019" name="Int. J. Syst. Evol. Microbiol.">
        <title>The Global Catalogue of Microorganisms (GCM) 10K type strain sequencing project: providing services to taxonomists for standard genome sequencing and annotation.</title>
        <authorList>
            <consortium name="The Broad Institute Genomics Platform"/>
            <consortium name="The Broad Institute Genome Sequencing Center for Infectious Disease"/>
            <person name="Wu L."/>
            <person name="Ma J."/>
        </authorList>
    </citation>
    <scope>NUCLEOTIDE SEQUENCE [LARGE SCALE GENOMIC DNA]</scope>
    <source>
        <strain evidence="5">NBRC 107710</strain>
    </source>
</reference>
<accession>A0A7W6ALW0</accession>
<evidence type="ECO:0000313" key="2">
    <source>
        <dbReference type="EMBL" id="GLS42876.1"/>
    </source>
</evidence>
<proteinExistence type="predicted"/>
<name>A0A7W6ALW0_9HYPH</name>
<gene>
    <name evidence="2" type="ORF">GCM10007884_08610</name>
    <name evidence="3" type="ORF">GGR33_003648</name>
</gene>
<evidence type="ECO:0000313" key="4">
    <source>
        <dbReference type="Proteomes" id="UP000517759"/>
    </source>
</evidence>
<evidence type="ECO:0000313" key="3">
    <source>
        <dbReference type="EMBL" id="MBB3904134.1"/>
    </source>
</evidence>